<comment type="caution">
    <text evidence="5">The sequence shown here is derived from an EMBL/GenBank/DDBJ whole genome shotgun (WGS) entry which is preliminary data.</text>
</comment>
<keyword evidence="3" id="KW-0325">Glycoprotein</keyword>
<dbReference type="InterPro" id="IPR011519">
    <property type="entry name" value="UnbV_ASPIC"/>
</dbReference>
<dbReference type="PANTHER" id="PTHR16026">
    <property type="entry name" value="CARTILAGE ACIDIC PROTEIN 1"/>
    <property type="match status" value="1"/>
</dbReference>
<sequence>MHQWSTRLLVAGSLLLFQRCSAPTQFSEMDADKTGLHFTNQITETEQNNIMTYEYLYNGGGVATGDVNNDGKPDVYLSGNTVPNKLFLNQSEPGTWSFTDVTAASGTSGRSGWKTGVTMADVNGDGWLDIYVCYSGNADGERLDKPVIRDHPQRANQLFINNGGSPGGTPTFTERAREYGLDAIGTFSTQSYFLDYDRDGDLDMFLLNHANMFYSSLFNVKKLRNLRHPYFGNKLFRNDNNRFVEVSEGSGIHGSGINFGLSAAISDLNADGWPDIYVTNDYDEQDFCYVNNQDGTFREVSHTVFGHLSKYGMGSDVADINNDGLPDLMVVDMLPEDNHRQKLLKGPDEYDKYALAVDSGYHHQYMRNTLQINQGFAPDSLPRFSEIGQLAGISNTDWSWSPLFADFDNDGLKDLLITNGYLKDYTNQDFIKYTVGDAMNAARAIGQTADPLPLIAQMSSTKLSKYAFRNTDGTHFTNVTEAWGLSRKAVSNASAYADFDNDGDLDLIVNNLNEEVTLLQNHQNEIQQNKYLKLKLVGAGKNTLGIGANIQLVLDSTTIYQEANFSRGYQSSVEPILTIGLGKAPVVREVRVRWANDQVSVLRNVKPNQLLVVEQAKAGSAQPAARTVPQPLMQDVSGEAGIDFRHVENNFVDFKTQQLLPYQLSRLGGKLAVADVNRDGNDDVFFGGAAGQSGQLYLGQDNGTFVKTVEQGWEADGQAEDAGALFFDADRDGDADLYVVSGGNEFVAGDPYYQDRLYLNDGRGKFSKASEGTIPYETTSGSCVKAADFDHDGDLDLFVGGRLAAQAYPRVPKSFILRNDSDAKTVRFTDVTATVSEAISGVGMVTDASWTDLDRDGWPELLVVGEWMPVRVFHNDRGKLQEQTDQLGLADSQGWWCRITPADVDGDGDMDFLLGNAGKNMQFQASVDEPVMCHAADIDQDGKVDAVMSYYVQGKAYPLPTRDEMLGQVNSLRRQFIKYADYADATVKDIMGAQFARAQELRANTLESAWLENTGTSSFQLKPLPDAAQVSMVNGFLYDDFDGDGQREVLAAGNFYPYKVLLGRSDAAKGVLLKFGQGAVKPYKRTTPLWLTGDIRDIALLHFRQAPNRLIVSRNNDKPGVFSLNATSTQ</sequence>
<dbReference type="Proteomes" id="UP000606008">
    <property type="component" value="Unassembled WGS sequence"/>
</dbReference>
<dbReference type="Pfam" id="PF13517">
    <property type="entry name" value="FG-GAP_3"/>
    <property type="match status" value="5"/>
</dbReference>
<keyword evidence="6" id="KW-1185">Reference proteome</keyword>
<organism evidence="5 6">
    <name type="scientific">Fibrivirga algicola</name>
    <dbReference type="NCBI Taxonomy" id="2950420"/>
    <lineage>
        <taxon>Bacteria</taxon>
        <taxon>Pseudomonadati</taxon>
        <taxon>Bacteroidota</taxon>
        <taxon>Cytophagia</taxon>
        <taxon>Cytophagales</taxon>
        <taxon>Spirosomataceae</taxon>
        <taxon>Fibrivirga</taxon>
    </lineage>
</organism>
<proteinExistence type="predicted"/>
<keyword evidence="2" id="KW-0677">Repeat</keyword>
<dbReference type="EMBL" id="WAEL01000009">
    <property type="protein sequence ID" value="NID12817.1"/>
    <property type="molecule type" value="Genomic_DNA"/>
</dbReference>
<evidence type="ECO:0000259" key="4">
    <source>
        <dbReference type="Pfam" id="PF07593"/>
    </source>
</evidence>
<dbReference type="PANTHER" id="PTHR16026:SF0">
    <property type="entry name" value="CARTILAGE ACIDIC PROTEIN 1"/>
    <property type="match status" value="1"/>
</dbReference>
<dbReference type="InterPro" id="IPR028994">
    <property type="entry name" value="Integrin_alpha_N"/>
</dbReference>
<name>A0ABX0QPB2_9BACT</name>
<dbReference type="SUPFAM" id="SSF69318">
    <property type="entry name" value="Integrin alpha N-terminal domain"/>
    <property type="match status" value="3"/>
</dbReference>
<accession>A0ABX0QPB2</accession>
<evidence type="ECO:0000256" key="1">
    <source>
        <dbReference type="ARBA" id="ARBA00022729"/>
    </source>
</evidence>
<reference evidence="6" key="2">
    <citation type="submission" date="2023-07" db="EMBL/GenBank/DDBJ databases">
        <authorList>
            <person name="Jung D.-H."/>
        </authorList>
    </citation>
    <scope>NUCLEOTIDE SEQUENCE [LARGE SCALE GENOMIC DNA]</scope>
    <source>
        <strain evidence="6">JA-25</strain>
    </source>
</reference>
<keyword evidence="1" id="KW-0732">Signal</keyword>
<dbReference type="Gene3D" id="2.130.10.130">
    <property type="entry name" value="Integrin alpha, N-terminal"/>
    <property type="match status" value="4"/>
</dbReference>
<protein>
    <submittedName>
        <fullName evidence="5">VCBS repeat-containing protein</fullName>
    </submittedName>
</protein>
<dbReference type="InterPro" id="IPR013517">
    <property type="entry name" value="FG-GAP"/>
</dbReference>
<feature type="domain" description="ASPIC/UnbV" evidence="4">
    <location>
        <begin position="545"/>
        <end position="611"/>
    </location>
</feature>
<evidence type="ECO:0000256" key="2">
    <source>
        <dbReference type="ARBA" id="ARBA00022737"/>
    </source>
</evidence>
<evidence type="ECO:0000313" key="5">
    <source>
        <dbReference type="EMBL" id="NID12817.1"/>
    </source>
</evidence>
<reference evidence="6" key="1">
    <citation type="submission" date="2019-09" db="EMBL/GenBank/DDBJ databases">
        <authorList>
            <person name="Jung D.-H."/>
        </authorList>
    </citation>
    <scope>NUCLEOTIDE SEQUENCE [LARGE SCALE GENOMIC DNA]</scope>
    <source>
        <strain evidence="6">JA-25</strain>
    </source>
</reference>
<dbReference type="Pfam" id="PF07593">
    <property type="entry name" value="UnbV_ASPIC"/>
    <property type="match status" value="1"/>
</dbReference>
<evidence type="ECO:0000256" key="3">
    <source>
        <dbReference type="ARBA" id="ARBA00023180"/>
    </source>
</evidence>
<dbReference type="SMART" id="SM00191">
    <property type="entry name" value="Int_alpha"/>
    <property type="match status" value="3"/>
</dbReference>
<gene>
    <name evidence="5" type="ORF">F7231_21785</name>
</gene>
<dbReference type="InterPro" id="IPR013519">
    <property type="entry name" value="Int_alpha_beta-p"/>
</dbReference>
<dbReference type="InterPro" id="IPR027039">
    <property type="entry name" value="Crtac1"/>
</dbReference>
<dbReference type="RefSeq" id="WP_166693533.1">
    <property type="nucleotide sequence ID" value="NZ_WAEL01000009.1"/>
</dbReference>
<evidence type="ECO:0000313" key="6">
    <source>
        <dbReference type="Proteomes" id="UP000606008"/>
    </source>
</evidence>